<feature type="transmembrane region" description="Helical" evidence="1">
    <location>
        <begin position="137"/>
        <end position="160"/>
    </location>
</feature>
<keyword evidence="3" id="KW-1185">Reference proteome</keyword>
<keyword evidence="1" id="KW-0812">Transmembrane</keyword>
<gene>
    <name evidence="2" type="ORF">Fcan01_26876</name>
</gene>
<proteinExistence type="predicted"/>
<keyword evidence="1" id="KW-1133">Transmembrane helix</keyword>
<accession>A0A226D1A6</accession>
<dbReference type="Proteomes" id="UP000198287">
    <property type="component" value="Unassembled WGS sequence"/>
</dbReference>
<dbReference type="AlphaFoldDB" id="A0A226D1A6"/>
<keyword evidence="1" id="KW-0472">Membrane</keyword>
<organism evidence="2 3">
    <name type="scientific">Folsomia candida</name>
    <name type="common">Springtail</name>
    <dbReference type="NCBI Taxonomy" id="158441"/>
    <lineage>
        <taxon>Eukaryota</taxon>
        <taxon>Metazoa</taxon>
        <taxon>Ecdysozoa</taxon>
        <taxon>Arthropoda</taxon>
        <taxon>Hexapoda</taxon>
        <taxon>Collembola</taxon>
        <taxon>Entomobryomorpha</taxon>
        <taxon>Isotomoidea</taxon>
        <taxon>Isotomidae</taxon>
        <taxon>Proisotominae</taxon>
        <taxon>Folsomia</taxon>
    </lineage>
</organism>
<evidence type="ECO:0000313" key="3">
    <source>
        <dbReference type="Proteomes" id="UP000198287"/>
    </source>
</evidence>
<comment type="caution">
    <text evidence="2">The sequence shown here is derived from an EMBL/GenBank/DDBJ whole genome shotgun (WGS) entry which is preliminary data.</text>
</comment>
<evidence type="ECO:0000313" key="2">
    <source>
        <dbReference type="EMBL" id="OXA38431.1"/>
    </source>
</evidence>
<feature type="transmembrane region" description="Helical" evidence="1">
    <location>
        <begin position="199"/>
        <end position="221"/>
    </location>
</feature>
<reference evidence="2 3" key="1">
    <citation type="submission" date="2015-12" db="EMBL/GenBank/DDBJ databases">
        <title>The genome of Folsomia candida.</title>
        <authorList>
            <person name="Faddeeva A."/>
            <person name="Derks M.F."/>
            <person name="Anvar Y."/>
            <person name="Smit S."/>
            <person name="Van Straalen N."/>
            <person name="Roelofs D."/>
        </authorList>
    </citation>
    <scope>NUCLEOTIDE SEQUENCE [LARGE SCALE GENOMIC DNA]</scope>
    <source>
        <strain evidence="2 3">VU population</strain>
        <tissue evidence="2">Whole body</tissue>
    </source>
</reference>
<evidence type="ECO:0000256" key="1">
    <source>
        <dbReference type="SAM" id="Phobius"/>
    </source>
</evidence>
<feature type="transmembrane region" description="Helical" evidence="1">
    <location>
        <begin position="46"/>
        <end position="70"/>
    </location>
</feature>
<sequence>MSYQSEFLPPLKFHLRPCHFLKCIHFEFSPSSGRLAKRKSVKLLRFSNFQSVLSVSYCFALFLNLCFGPIGTRDKLQGTVFLLLILVATVARWNQGLRNNGAIQAINSFLHFEDWMFRDLSSHHDVPPSLVAKATKAFLWLVEISVPLVGLFHFVLLLIVPCTPPFILSMSASCSADSHNSFVRLVIHFFESWMLTHTVYAADLFILFVFCCGIVSLLTYYRMMQR</sequence>
<name>A0A226D1A6_FOLCA</name>
<dbReference type="EMBL" id="LNIX01000046">
    <property type="protein sequence ID" value="OXA38431.1"/>
    <property type="molecule type" value="Genomic_DNA"/>
</dbReference>
<feature type="transmembrane region" description="Helical" evidence="1">
    <location>
        <begin position="76"/>
        <end position="93"/>
    </location>
</feature>
<protein>
    <submittedName>
        <fullName evidence="2">Uncharacterized protein</fullName>
    </submittedName>
</protein>